<protein>
    <recommendedName>
        <fullName evidence="1">KRAB-related domain-containing protein</fullName>
    </recommendedName>
</protein>
<dbReference type="PANTHER" id="PTHR14112:SF1">
    <property type="entry name" value="KRAB-RELATED DOMAIN-CONTAINING PROTEIN"/>
    <property type="match status" value="1"/>
</dbReference>
<evidence type="ECO:0000313" key="3">
    <source>
        <dbReference type="Proteomes" id="UP000694391"/>
    </source>
</evidence>
<evidence type="ECO:0000313" key="2">
    <source>
        <dbReference type="Ensembl" id="ENSCAFP00020027208.1"/>
    </source>
</evidence>
<dbReference type="PANTHER" id="PTHR14112">
    <property type="entry name" value="SYNOVIAL SARCOMA, X MEMBER"/>
    <property type="match status" value="1"/>
</dbReference>
<dbReference type="Ensembl" id="ENSCAFT00020031413.1">
    <property type="protein sequence ID" value="ENSCAFP00020027208.1"/>
    <property type="gene ID" value="ENSCAFG00020021356.1"/>
</dbReference>
<dbReference type="GO" id="GO:0005634">
    <property type="term" value="C:nucleus"/>
    <property type="evidence" value="ECO:0007669"/>
    <property type="project" value="InterPro"/>
</dbReference>
<dbReference type="PROSITE" id="PS50806">
    <property type="entry name" value="KRAB_RELATED"/>
    <property type="match status" value="1"/>
</dbReference>
<dbReference type="SMART" id="SM00349">
    <property type="entry name" value="KRAB"/>
    <property type="match status" value="1"/>
</dbReference>
<dbReference type="InterPro" id="IPR019041">
    <property type="entry name" value="SSXRD_motif"/>
</dbReference>
<accession>A0A8C0L9H5</accession>
<reference evidence="2" key="1">
    <citation type="submission" date="2025-08" db="UniProtKB">
        <authorList>
            <consortium name="Ensembl"/>
        </authorList>
    </citation>
    <scope>IDENTIFICATION</scope>
</reference>
<evidence type="ECO:0000259" key="1">
    <source>
        <dbReference type="PROSITE" id="PS50806"/>
    </source>
</evidence>
<organism evidence="2 3">
    <name type="scientific">Canis lupus dingo</name>
    <name type="common">dingo</name>
    <dbReference type="NCBI Taxonomy" id="286419"/>
    <lineage>
        <taxon>Eukaryota</taxon>
        <taxon>Metazoa</taxon>
        <taxon>Chordata</taxon>
        <taxon>Craniata</taxon>
        <taxon>Vertebrata</taxon>
        <taxon>Euteleostomi</taxon>
        <taxon>Mammalia</taxon>
        <taxon>Eutheria</taxon>
        <taxon>Laurasiatheria</taxon>
        <taxon>Carnivora</taxon>
        <taxon>Caniformia</taxon>
        <taxon>Canidae</taxon>
        <taxon>Canis</taxon>
    </lineage>
</organism>
<dbReference type="SUPFAM" id="SSF109640">
    <property type="entry name" value="KRAB domain (Kruppel-associated box)"/>
    <property type="match status" value="1"/>
</dbReference>
<keyword evidence="3" id="KW-1185">Reference proteome</keyword>
<dbReference type="AlphaFoldDB" id="A0A8C0L9H5"/>
<dbReference type="Pfam" id="PF09514">
    <property type="entry name" value="SSXRD"/>
    <property type="match status" value="1"/>
</dbReference>
<dbReference type="Proteomes" id="UP000694391">
    <property type="component" value="Unplaced"/>
</dbReference>
<name>A0A8C0L9H5_CANLU</name>
<proteinExistence type="predicted"/>
<dbReference type="GeneTree" id="ENSGT00390000012484"/>
<dbReference type="InterPro" id="IPR036051">
    <property type="entry name" value="KRAB_dom_sf"/>
</dbReference>
<reference evidence="2" key="2">
    <citation type="submission" date="2025-09" db="UniProtKB">
        <authorList>
            <consortium name="Ensembl"/>
        </authorList>
    </citation>
    <scope>IDENTIFICATION</scope>
</reference>
<dbReference type="InterPro" id="IPR001909">
    <property type="entry name" value="KRAB"/>
</dbReference>
<dbReference type="GO" id="GO:0006355">
    <property type="term" value="P:regulation of DNA-templated transcription"/>
    <property type="evidence" value="ECO:0007669"/>
    <property type="project" value="InterPro"/>
</dbReference>
<dbReference type="InterPro" id="IPR003655">
    <property type="entry name" value="aKRAB"/>
</dbReference>
<sequence>MNKDSSFAKSSREDTQKSEKKCKAFKDISKYFSKEEWAKLGYSDKITYVYMKRNYDTMTGLGNRKFGCRQACEHVTIPQSLYMPWLLPRLQQKMPLILFICDLHIKKVMLKTVKEEEDSDPIPITPGFEQAQKVLCLPGKASTSDQQSEIIPGPKRGKNSIWAYRLRERKNLVVYEEISDPEEED</sequence>
<feature type="domain" description="KRAB-related" evidence="1">
    <location>
        <begin position="20"/>
        <end position="73"/>
    </location>
</feature>